<dbReference type="GO" id="GO:0003723">
    <property type="term" value="F:RNA binding"/>
    <property type="evidence" value="ECO:0007669"/>
    <property type="project" value="UniProtKB-KW"/>
</dbReference>
<comment type="caution">
    <text evidence="7">The sequence shown here is derived from an EMBL/GenBank/DDBJ whole genome shotgun (WGS) entry which is preliminary data.</text>
</comment>
<dbReference type="Gene3D" id="3.10.290.10">
    <property type="entry name" value="RNA-binding S4 domain"/>
    <property type="match status" value="1"/>
</dbReference>
<evidence type="ECO:0000259" key="6">
    <source>
        <dbReference type="SMART" id="SM00363"/>
    </source>
</evidence>
<dbReference type="RefSeq" id="WP_121009063.1">
    <property type="nucleotide sequence ID" value="NZ_RCCJ01000001.1"/>
</dbReference>
<dbReference type="Proteomes" id="UP000267841">
    <property type="component" value="Unassembled WGS sequence"/>
</dbReference>
<dbReference type="OrthoDB" id="9807829at2"/>
<dbReference type="Gene3D" id="3.30.2350.10">
    <property type="entry name" value="Pseudouridine synthase"/>
    <property type="match status" value="1"/>
</dbReference>
<dbReference type="Pfam" id="PF00849">
    <property type="entry name" value="PseudoU_synth_2"/>
    <property type="match status" value="1"/>
</dbReference>
<evidence type="ECO:0000313" key="8">
    <source>
        <dbReference type="Proteomes" id="UP000267841"/>
    </source>
</evidence>
<evidence type="ECO:0000313" key="7">
    <source>
        <dbReference type="EMBL" id="RLJ70015.1"/>
    </source>
</evidence>
<sequence>MKKTAEVLEFEVSPQQAGERLDLFLSRVYPELSRSYLKKLIEEGFVLVGGKERKPSYKIKEGDVVQLLLPEPEPIEVKPQNIPIEILYEDSDIAVIVKPCGLVVHPSPGYTSGTLVNALLYHIKDLSSIGGTERPGIVHRLDKETSGLMVVAKNDMSHRKLSRQFAQRKTEKLYRAMVKGLVEQEHMVVELPVGRHPIHRKKFSTFSPASRPAKSEFWVLERFKKLDLTLLKVKIYTGRTHQIRVHLSSLGYPILGDTTYGFKRSSVPEEIIKLLGECNMLVAYKLGFYHPTREEWMEFEIEDPEPFKSVLERARELERSLS</sequence>
<dbReference type="SUPFAM" id="SSF55174">
    <property type="entry name" value="Alpha-L RNA-binding motif"/>
    <property type="match status" value="1"/>
</dbReference>
<dbReference type="PROSITE" id="PS01129">
    <property type="entry name" value="PSI_RLU"/>
    <property type="match status" value="1"/>
</dbReference>
<evidence type="ECO:0000256" key="3">
    <source>
        <dbReference type="PIRSR" id="PIRSR606225-1"/>
    </source>
</evidence>
<comment type="function">
    <text evidence="5">Responsible for synthesis of pseudouridine from uracil.</text>
</comment>
<keyword evidence="2 5" id="KW-0413">Isomerase</keyword>
<evidence type="ECO:0000256" key="2">
    <source>
        <dbReference type="ARBA" id="ARBA00023235"/>
    </source>
</evidence>
<dbReference type="InterPro" id="IPR006225">
    <property type="entry name" value="PsdUridine_synth_RluC/D"/>
</dbReference>
<name>A0A497XMC5_9AQUI</name>
<dbReference type="AlphaFoldDB" id="A0A497XMC5"/>
<dbReference type="NCBIfam" id="TIGR00005">
    <property type="entry name" value="rluA_subfam"/>
    <property type="match status" value="1"/>
</dbReference>
<dbReference type="Pfam" id="PF01479">
    <property type="entry name" value="S4"/>
    <property type="match status" value="1"/>
</dbReference>
<dbReference type="InterPro" id="IPR036986">
    <property type="entry name" value="S4_RNA-bd_sf"/>
</dbReference>
<dbReference type="PANTHER" id="PTHR21600:SF44">
    <property type="entry name" value="RIBOSOMAL LARGE SUBUNIT PSEUDOURIDINE SYNTHASE D"/>
    <property type="match status" value="1"/>
</dbReference>
<dbReference type="InterPro" id="IPR002942">
    <property type="entry name" value="S4_RNA-bd"/>
</dbReference>
<keyword evidence="8" id="KW-1185">Reference proteome</keyword>
<protein>
    <recommendedName>
        <fullName evidence="5">Pseudouridine synthase</fullName>
        <ecNumber evidence="5">5.4.99.-</ecNumber>
    </recommendedName>
</protein>
<dbReference type="CDD" id="cd00165">
    <property type="entry name" value="S4"/>
    <property type="match status" value="1"/>
</dbReference>
<accession>A0A497XMC5</accession>
<evidence type="ECO:0000256" key="4">
    <source>
        <dbReference type="PROSITE-ProRule" id="PRU00182"/>
    </source>
</evidence>
<dbReference type="EMBL" id="RCCJ01000001">
    <property type="protein sequence ID" value="RLJ70015.1"/>
    <property type="molecule type" value="Genomic_DNA"/>
</dbReference>
<evidence type="ECO:0000256" key="1">
    <source>
        <dbReference type="ARBA" id="ARBA00010876"/>
    </source>
</evidence>
<dbReference type="SUPFAM" id="SSF55120">
    <property type="entry name" value="Pseudouridine synthase"/>
    <property type="match status" value="1"/>
</dbReference>
<keyword evidence="4" id="KW-0694">RNA-binding</keyword>
<comment type="similarity">
    <text evidence="1 5">Belongs to the pseudouridine synthase RluA family.</text>
</comment>
<evidence type="ECO:0000256" key="5">
    <source>
        <dbReference type="RuleBase" id="RU362028"/>
    </source>
</evidence>
<dbReference type="InterPro" id="IPR050188">
    <property type="entry name" value="RluA_PseudoU_synthase"/>
</dbReference>
<dbReference type="GO" id="GO:0120159">
    <property type="term" value="F:rRNA pseudouridine synthase activity"/>
    <property type="evidence" value="ECO:0007669"/>
    <property type="project" value="UniProtKB-ARBA"/>
</dbReference>
<dbReference type="EC" id="5.4.99.-" evidence="5"/>
<reference evidence="7 8" key="1">
    <citation type="submission" date="2018-10" db="EMBL/GenBank/DDBJ databases">
        <title>Genomic Encyclopedia of Archaeal and Bacterial Type Strains, Phase II (KMG-II): from individual species to whole genera.</title>
        <authorList>
            <person name="Goeker M."/>
        </authorList>
    </citation>
    <scope>NUCLEOTIDE SEQUENCE [LARGE SCALE GENOMIC DNA]</scope>
    <source>
        <strain evidence="7 8">DSM 16510</strain>
    </source>
</reference>
<dbReference type="CDD" id="cd02869">
    <property type="entry name" value="PseudoU_synth_RluA_like"/>
    <property type="match status" value="1"/>
</dbReference>
<dbReference type="PANTHER" id="PTHR21600">
    <property type="entry name" value="MITOCHONDRIAL RNA PSEUDOURIDINE SYNTHASE"/>
    <property type="match status" value="1"/>
</dbReference>
<dbReference type="InterPro" id="IPR006145">
    <property type="entry name" value="PsdUridine_synth_RsuA/RluA"/>
</dbReference>
<dbReference type="InterPro" id="IPR006224">
    <property type="entry name" value="PsdUridine_synth_RluA-like_CS"/>
</dbReference>
<organism evidence="7 8">
    <name type="scientific">Hydrogenivirga caldilitoris</name>
    <dbReference type="NCBI Taxonomy" id="246264"/>
    <lineage>
        <taxon>Bacteria</taxon>
        <taxon>Pseudomonadati</taxon>
        <taxon>Aquificota</taxon>
        <taxon>Aquificia</taxon>
        <taxon>Aquificales</taxon>
        <taxon>Aquificaceae</taxon>
        <taxon>Hydrogenivirga</taxon>
    </lineage>
</organism>
<dbReference type="SMART" id="SM00363">
    <property type="entry name" value="S4"/>
    <property type="match status" value="1"/>
</dbReference>
<feature type="domain" description="RNA-binding S4" evidence="6">
    <location>
        <begin position="19"/>
        <end position="83"/>
    </location>
</feature>
<comment type="catalytic activity">
    <reaction evidence="5">
        <text>a uridine in RNA = a pseudouridine in RNA</text>
        <dbReference type="Rhea" id="RHEA:48348"/>
        <dbReference type="Rhea" id="RHEA-COMP:12068"/>
        <dbReference type="Rhea" id="RHEA-COMP:12069"/>
        <dbReference type="ChEBI" id="CHEBI:65314"/>
        <dbReference type="ChEBI" id="CHEBI:65315"/>
    </reaction>
</comment>
<feature type="active site" evidence="3">
    <location>
        <position position="142"/>
    </location>
</feature>
<gene>
    <name evidence="7" type="ORF">BCF55_0277</name>
</gene>
<dbReference type="PROSITE" id="PS50889">
    <property type="entry name" value="S4"/>
    <property type="match status" value="1"/>
</dbReference>
<dbReference type="InterPro" id="IPR020103">
    <property type="entry name" value="PsdUridine_synth_cat_dom_sf"/>
</dbReference>
<proteinExistence type="inferred from homology"/>
<dbReference type="GO" id="GO:0000455">
    <property type="term" value="P:enzyme-directed rRNA pseudouridine synthesis"/>
    <property type="evidence" value="ECO:0007669"/>
    <property type="project" value="UniProtKB-ARBA"/>
</dbReference>